<dbReference type="AlphaFoldDB" id="A0A3U3SK40"/>
<evidence type="ECO:0000313" key="1">
    <source>
        <dbReference type="EMBL" id="HAB4948589.1"/>
    </source>
</evidence>
<name>A0A3U3SK40_SALET</name>
<dbReference type="EMBL" id="DAAGXI010000022">
    <property type="protein sequence ID" value="HAB4948589.1"/>
    <property type="molecule type" value="Genomic_DNA"/>
</dbReference>
<protein>
    <submittedName>
        <fullName evidence="1">Uncharacterized protein</fullName>
    </submittedName>
</protein>
<organism evidence="1">
    <name type="scientific">Salmonella enterica I</name>
    <dbReference type="NCBI Taxonomy" id="59201"/>
    <lineage>
        <taxon>Bacteria</taxon>
        <taxon>Pseudomonadati</taxon>
        <taxon>Pseudomonadota</taxon>
        <taxon>Gammaproteobacteria</taxon>
        <taxon>Enterobacterales</taxon>
        <taxon>Enterobacteriaceae</taxon>
        <taxon>Salmonella</taxon>
    </lineage>
</organism>
<reference evidence="1" key="2">
    <citation type="submission" date="2019-10" db="EMBL/GenBank/DDBJ databases">
        <authorList>
            <consortium name="NCBI Pathogen Detection Project"/>
        </authorList>
    </citation>
    <scope>NUCLEOTIDE SEQUENCE</scope>
    <source>
        <strain evidence="1">Salmonella enterica</strain>
    </source>
</reference>
<comment type="caution">
    <text evidence="1">The sequence shown here is derived from an EMBL/GenBank/DDBJ whole genome shotgun (WGS) entry which is preliminary data.</text>
</comment>
<reference evidence="1" key="1">
    <citation type="journal article" date="2018" name="Genome Biol.">
        <title>SKESA: strategic k-mer extension for scrupulous assemblies.</title>
        <authorList>
            <person name="Souvorov A."/>
            <person name="Agarwala R."/>
            <person name="Lipman D.J."/>
        </authorList>
    </citation>
    <scope>NUCLEOTIDE SEQUENCE</scope>
    <source>
        <strain evidence="1">Salmonella enterica</strain>
    </source>
</reference>
<gene>
    <name evidence="1" type="ORF">GB085_09905</name>
</gene>
<sequence length="60" mass="7089">MIHNTSPITFRVKDHIIQIEQKTISKSIRIIFTYLPWRPRIIFLQNVKSLSAISLNAKRL</sequence>
<proteinExistence type="predicted"/>
<accession>A0A3U3SK40</accession>